<gene>
    <name evidence="3" type="ORF">N7456_009373</name>
</gene>
<dbReference type="PANTHER" id="PTHR37534:SF43">
    <property type="entry name" value="FINGER DOMAIN PROTEIN, PUTATIVE (AFU_ORTHOLOGUE AFUA_1G01850)-RELATED"/>
    <property type="match status" value="1"/>
</dbReference>
<dbReference type="Proteomes" id="UP001149165">
    <property type="component" value="Unassembled WGS sequence"/>
</dbReference>
<proteinExistence type="predicted"/>
<keyword evidence="2" id="KW-0539">Nucleus</keyword>
<evidence type="ECO:0000256" key="2">
    <source>
        <dbReference type="ARBA" id="ARBA00023242"/>
    </source>
</evidence>
<dbReference type="EMBL" id="JAPQKH010000006">
    <property type="protein sequence ID" value="KAJ5093512.1"/>
    <property type="molecule type" value="Genomic_DNA"/>
</dbReference>
<accession>A0A9W9K629</accession>
<comment type="subcellular location">
    <subcellularLocation>
        <location evidence="1">Nucleus</location>
    </subcellularLocation>
</comment>
<reference evidence="3" key="1">
    <citation type="submission" date="2022-11" db="EMBL/GenBank/DDBJ databases">
        <authorList>
            <person name="Petersen C."/>
        </authorList>
    </citation>
    <scope>NUCLEOTIDE SEQUENCE</scope>
    <source>
        <strain evidence="3">IBT 30069</strain>
    </source>
</reference>
<sequence length="285" mass="32105">MVTTAMALCTNDVCNGNMEIWRTHLRGVLRLLVAFLGDQTISSTATGPFTEFLVKWFKTMDIIAALSGRSGQCIHISENKTLNQVLPPPRANVDNICGYSLKLIPLMAEISSLARKKQFDTIDGFVSSNSSISEIELEADIQVLIEEPRHGFRQDGYGAFGIELQSTHRAFVHSALLHLHRRVNMLPRHDIRVRTDISNILEAVAQIPPFSFANILILWPIFSAGCETDIAAEREVIQERMKNMQTLGMGNFTRARELLHRFWSSGTSLPWDEYFSQLGLELVLF</sequence>
<comment type="caution">
    <text evidence="3">The sequence shown here is derived from an EMBL/GenBank/DDBJ whole genome shotgun (WGS) entry which is preliminary data.</text>
</comment>
<keyword evidence="4" id="KW-1185">Reference proteome</keyword>
<evidence type="ECO:0000256" key="1">
    <source>
        <dbReference type="ARBA" id="ARBA00004123"/>
    </source>
</evidence>
<dbReference type="AlphaFoldDB" id="A0A9W9K629"/>
<dbReference type="GO" id="GO:0005634">
    <property type="term" value="C:nucleus"/>
    <property type="evidence" value="ECO:0007669"/>
    <property type="project" value="UniProtKB-SubCell"/>
</dbReference>
<dbReference type="Pfam" id="PF11951">
    <property type="entry name" value="Fungal_trans_2"/>
    <property type="match status" value="1"/>
</dbReference>
<dbReference type="PANTHER" id="PTHR37534">
    <property type="entry name" value="TRANSCRIPTIONAL ACTIVATOR PROTEIN UGA3"/>
    <property type="match status" value="1"/>
</dbReference>
<dbReference type="OrthoDB" id="3509362at2759"/>
<reference evidence="3" key="2">
    <citation type="journal article" date="2023" name="IMA Fungus">
        <title>Comparative genomic study of the Penicillium genus elucidates a diverse pangenome and 15 lateral gene transfer events.</title>
        <authorList>
            <person name="Petersen C."/>
            <person name="Sorensen T."/>
            <person name="Nielsen M.R."/>
            <person name="Sondergaard T.E."/>
            <person name="Sorensen J.L."/>
            <person name="Fitzpatrick D.A."/>
            <person name="Frisvad J.C."/>
            <person name="Nielsen K.L."/>
        </authorList>
    </citation>
    <scope>NUCLEOTIDE SEQUENCE</scope>
    <source>
        <strain evidence="3">IBT 30069</strain>
    </source>
</reference>
<evidence type="ECO:0000313" key="4">
    <source>
        <dbReference type="Proteomes" id="UP001149165"/>
    </source>
</evidence>
<evidence type="ECO:0000313" key="3">
    <source>
        <dbReference type="EMBL" id="KAJ5093512.1"/>
    </source>
</evidence>
<dbReference type="GO" id="GO:0000976">
    <property type="term" value="F:transcription cis-regulatory region binding"/>
    <property type="evidence" value="ECO:0007669"/>
    <property type="project" value="TreeGrafter"/>
</dbReference>
<organism evidence="3 4">
    <name type="scientific">Penicillium angulare</name>
    <dbReference type="NCBI Taxonomy" id="116970"/>
    <lineage>
        <taxon>Eukaryota</taxon>
        <taxon>Fungi</taxon>
        <taxon>Dikarya</taxon>
        <taxon>Ascomycota</taxon>
        <taxon>Pezizomycotina</taxon>
        <taxon>Eurotiomycetes</taxon>
        <taxon>Eurotiomycetidae</taxon>
        <taxon>Eurotiales</taxon>
        <taxon>Aspergillaceae</taxon>
        <taxon>Penicillium</taxon>
    </lineage>
</organism>
<dbReference type="InterPro" id="IPR021858">
    <property type="entry name" value="Fun_TF"/>
</dbReference>
<dbReference type="GO" id="GO:0045944">
    <property type="term" value="P:positive regulation of transcription by RNA polymerase II"/>
    <property type="evidence" value="ECO:0007669"/>
    <property type="project" value="TreeGrafter"/>
</dbReference>
<protein>
    <submittedName>
        <fullName evidence="3">Uncharacterized protein</fullName>
    </submittedName>
</protein>
<dbReference type="GO" id="GO:0003700">
    <property type="term" value="F:DNA-binding transcription factor activity"/>
    <property type="evidence" value="ECO:0007669"/>
    <property type="project" value="TreeGrafter"/>
</dbReference>
<name>A0A9W9K629_9EURO</name>